<accession>A0A6L6QQV8</accession>
<dbReference type="OrthoDB" id="2037472at2"/>
<proteinExistence type="predicted"/>
<reference evidence="1 2" key="1">
    <citation type="submission" date="2019-11" db="EMBL/GenBank/DDBJ databases">
        <title>Type strains purchased from KCTC, JCM and DSMZ.</title>
        <authorList>
            <person name="Lu H."/>
        </authorList>
    </citation>
    <scope>NUCLEOTIDE SEQUENCE [LARGE SCALE GENOMIC DNA]</scope>
    <source>
        <strain evidence="1 2">JCM 31587</strain>
    </source>
</reference>
<name>A0A6L6QQV8_9BURK</name>
<evidence type="ECO:0000313" key="2">
    <source>
        <dbReference type="Proteomes" id="UP000472320"/>
    </source>
</evidence>
<evidence type="ECO:0000313" key="1">
    <source>
        <dbReference type="EMBL" id="MTW13923.1"/>
    </source>
</evidence>
<dbReference type="EMBL" id="WNKX01000030">
    <property type="protein sequence ID" value="MTW13923.1"/>
    <property type="molecule type" value="Genomic_DNA"/>
</dbReference>
<comment type="caution">
    <text evidence="1">The sequence shown here is derived from an EMBL/GenBank/DDBJ whole genome shotgun (WGS) entry which is preliminary data.</text>
</comment>
<dbReference type="RefSeq" id="WP_155456836.1">
    <property type="nucleotide sequence ID" value="NZ_WNKX01000030.1"/>
</dbReference>
<sequence length="331" mass="36200">MRVKMSEVPLSLRRRAANHLESIRGTDMAAGHDQMRLGDRACPVYRPDMDGVAYWEIEVKGMKETKARGHAGKSSGLGFMMLSTGAHDVPIPHWSLDTEPPSYALEAKGNGKNIAKVHKLDSLAYAAEDMKGNYASHIGQFPPKIETAPGMQGAAPLGEFRAEPEHRTDDDKTPPKLMAVKNDRSTHGIKASGWKDWHEAQKAFPETFKPHLQKLAEHARGHWDTEELIDTFGEGIHEGQTMTVALLQPGSATLSGEGAKFVQMTMLDRQAAAVTLEAKASGAKNELSFMLEIKYVDGSSETLNYFIVPRGTPSNKRDVAPHLVPQLAGGK</sequence>
<dbReference type="Proteomes" id="UP000472320">
    <property type="component" value="Unassembled WGS sequence"/>
</dbReference>
<keyword evidence="2" id="KW-1185">Reference proteome</keyword>
<organism evidence="1 2">
    <name type="scientific">Massilia eburnea</name>
    <dbReference type="NCBI Taxonomy" id="1776165"/>
    <lineage>
        <taxon>Bacteria</taxon>
        <taxon>Pseudomonadati</taxon>
        <taxon>Pseudomonadota</taxon>
        <taxon>Betaproteobacteria</taxon>
        <taxon>Burkholderiales</taxon>
        <taxon>Oxalobacteraceae</taxon>
        <taxon>Telluria group</taxon>
        <taxon>Massilia</taxon>
    </lineage>
</organism>
<protein>
    <submittedName>
        <fullName evidence="1">Uncharacterized protein</fullName>
    </submittedName>
</protein>
<dbReference type="AlphaFoldDB" id="A0A6L6QQV8"/>
<gene>
    <name evidence="1" type="ORF">GM658_25240</name>
</gene>